<keyword evidence="2" id="KW-1185">Reference proteome</keyword>
<comment type="caution">
    <text evidence="1">The sequence shown here is derived from an EMBL/GenBank/DDBJ whole genome shotgun (WGS) entry which is preliminary data.</text>
</comment>
<evidence type="ECO:0000313" key="2">
    <source>
        <dbReference type="Proteomes" id="UP001558613"/>
    </source>
</evidence>
<reference evidence="1 2" key="1">
    <citation type="submission" date="2023-09" db="EMBL/GenBank/DDBJ databases">
        <authorList>
            <person name="Wang M."/>
        </authorList>
    </citation>
    <scope>NUCLEOTIDE SEQUENCE [LARGE SCALE GENOMIC DNA]</scope>
    <source>
        <strain evidence="1">GT-2023</strain>
        <tissue evidence="1">Liver</tissue>
    </source>
</reference>
<name>A0ABR3LEK5_9TELE</name>
<sequence>MQSICCGSASYRGALGRNSTARESPQPPVIASGPRCRWHILLPHTRRAKNPPITPVLSTRAVVKALQPTAAALLTGSASTERQTHYLNPFAEAGEAAVEAALCRQEGDDNGTAETVRRAWRTTKRGGRMH</sequence>
<evidence type="ECO:0000313" key="1">
    <source>
        <dbReference type="EMBL" id="KAL1250119.1"/>
    </source>
</evidence>
<organism evidence="1 2">
    <name type="scientific">Cirrhinus molitorella</name>
    <name type="common">mud carp</name>
    <dbReference type="NCBI Taxonomy" id="172907"/>
    <lineage>
        <taxon>Eukaryota</taxon>
        <taxon>Metazoa</taxon>
        <taxon>Chordata</taxon>
        <taxon>Craniata</taxon>
        <taxon>Vertebrata</taxon>
        <taxon>Euteleostomi</taxon>
        <taxon>Actinopterygii</taxon>
        <taxon>Neopterygii</taxon>
        <taxon>Teleostei</taxon>
        <taxon>Ostariophysi</taxon>
        <taxon>Cypriniformes</taxon>
        <taxon>Cyprinidae</taxon>
        <taxon>Labeoninae</taxon>
        <taxon>Labeonini</taxon>
        <taxon>Cirrhinus</taxon>
    </lineage>
</organism>
<proteinExistence type="predicted"/>
<protein>
    <submittedName>
        <fullName evidence="1">Uncharacterized protein</fullName>
    </submittedName>
</protein>
<accession>A0ABR3LEK5</accession>
<dbReference type="Proteomes" id="UP001558613">
    <property type="component" value="Unassembled WGS sequence"/>
</dbReference>
<dbReference type="EMBL" id="JAYMGO010000023">
    <property type="protein sequence ID" value="KAL1250119.1"/>
    <property type="molecule type" value="Genomic_DNA"/>
</dbReference>
<gene>
    <name evidence="1" type="ORF">QQF64_021124</name>
</gene>